<sequence>APRRLLPHHHAAIPRRAPAPGVRARAQGACSRNADADPHARRRAGREARRPAVGHGRGRLHPAPDRRRGDRRGGSRRADRAAGCRCADAPAGHQPARRRGGRAVRPRARGGAGGRLRARPAARALEAVPGARAGTQETRYV</sequence>
<feature type="compositionally biased region" description="Basic and acidic residues" evidence="1">
    <location>
        <begin position="62"/>
        <end position="82"/>
    </location>
</feature>
<dbReference type="GO" id="GO:0003887">
    <property type="term" value="F:DNA-directed DNA polymerase activity"/>
    <property type="evidence" value="ECO:0007669"/>
    <property type="project" value="UniProtKB-EC"/>
</dbReference>
<dbReference type="EC" id="2.7.7.7" evidence="2"/>
<name>A0A6J4M4H5_9GAMM</name>
<protein>
    <submittedName>
        <fullName evidence="2">DNA polymerase III chi subunit</fullName>
        <ecNumber evidence="2">2.7.7.7</ecNumber>
    </submittedName>
</protein>
<feature type="compositionally biased region" description="Low complexity" evidence="1">
    <location>
        <begin position="14"/>
        <end position="26"/>
    </location>
</feature>
<reference evidence="2" key="1">
    <citation type="submission" date="2020-02" db="EMBL/GenBank/DDBJ databases">
        <authorList>
            <person name="Meier V. D."/>
        </authorList>
    </citation>
    <scope>NUCLEOTIDE SEQUENCE</scope>
    <source>
        <strain evidence="2">AVDCRST_MAG71</strain>
    </source>
</reference>
<feature type="region of interest" description="Disordered" evidence="1">
    <location>
        <begin position="1"/>
        <end position="141"/>
    </location>
</feature>
<organism evidence="2">
    <name type="scientific">uncultured Lysobacter sp</name>
    <dbReference type="NCBI Taxonomy" id="271060"/>
    <lineage>
        <taxon>Bacteria</taxon>
        <taxon>Pseudomonadati</taxon>
        <taxon>Pseudomonadota</taxon>
        <taxon>Gammaproteobacteria</taxon>
        <taxon>Lysobacterales</taxon>
        <taxon>Lysobacteraceae</taxon>
        <taxon>Lysobacter</taxon>
        <taxon>environmental samples</taxon>
    </lineage>
</organism>
<feature type="compositionally biased region" description="Basic residues" evidence="1">
    <location>
        <begin position="95"/>
        <end position="108"/>
    </location>
</feature>
<feature type="compositionally biased region" description="Basic residues" evidence="1">
    <location>
        <begin position="1"/>
        <end position="13"/>
    </location>
</feature>
<gene>
    <name evidence="2" type="ORF">AVDCRST_MAG71-2598</name>
</gene>
<dbReference type="EMBL" id="CADCUA010000609">
    <property type="protein sequence ID" value="CAA9347882.1"/>
    <property type="molecule type" value="Genomic_DNA"/>
</dbReference>
<feature type="compositionally biased region" description="Low complexity" evidence="1">
    <location>
        <begin position="83"/>
        <end position="92"/>
    </location>
</feature>
<keyword evidence="2" id="KW-0808">Transferase</keyword>
<feature type="compositionally biased region" description="Basic and acidic residues" evidence="1">
    <location>
        <begin position="34"/>
        <end position="50"/>
    </location>
</feature>
<proteinExistence type="predicted"/>
<evidence type="ECO:0000313" key="2">
    <source>
        <dbReference type="EMBL" id="CAA9347882.1"/>
    </source>
</evidence>
<keyword evidence="2" id="KW-0548">Nucleotidyltransferase</keyword>
<feature type="non-terminal residue" evidence="2">
    <location>
        <position position="1"/>
    </location>
</feature>
<accession>A0A6J4M4H5</accession>
<evidence type="ECO:0000256" key="1">
    <source>
        <dbReference type="SAM" id="MobiDB-lite"/>
    </source>
</evidence>
<dbReference type="AlphaFoldDB" id="A0A6J4M4H5"/>
<feature type="non-terminal residue" evidence="2">
    <location>
        <position position="141"/>
    </location>
</feature>